<keyword evidence="7 16" id="KW-0812">Transmembrane</keyword>
<feature type="transmembrane region" description="Helical" evidence="16">
    <location>
        <begin position="425"/>
        <end position="448"/>
    </location>
</feature>
<feature type="transmembrane region" description="Helical" evidence="16">
    <location>
        <begin position="310"/>
        <end position="329"/>
    </location>
</feature>
<evidence type="ECO:0000256" key="15">
    <source>
        <dbReference type="ARBA" id="ARBA00049551"/>
    </source>
</evidence>
<evidence type="ECO:0000256" key="10">
    <source>
        <dbReference type="ARBA" id="ARBA00022989"/>
    </source>
</evidence>
<dbReference type="PANTHER" id="PTHR43507">
    <property type="entry name" value="NADH-UBIQUINONE OXIDOREDUCTASE CHAIN 4"/>
    <property type="match status" value="1"/>
</dbReference>
<dbReference type="InterPro" id="IPR000260">
    <property type="entry name" value="NADH4_N"/>
</dbReference>
<keyword evidence="12 16" id="KW-0830">Ubiquinone</keyword>
<evidence type="ECO:0000256" key="1">
    <source>
        <dbReference type="ARBA" id="ARBA00004225"/>
    </source>
</evidence>
<dbReference type="PRINTS" id="PR01437">
    <property type="entry name" value="NUOXDRDTASE4"/>
</dbReference>
<evidence type="ECO:0000256" key="12">
    <source>
        <dbReference type="ARBA" id="ARBA00023075"/>
    </source>
</evidence>
<sequence>MLACLILSFLVLSVSLETKWKWYYTSWSFMMMFFYSLLYFYSSLGVSNVFSMLFSDSMSVTLILLSCWVSSLMVLSSWNILFNKLNSQMFVSLVMVLNLFIILMFMQKNFIMLYIFFEGSLIPTLLLILIWGYQPERLQAGMYLIIYTVVGALPLLINLIFLFKVNGHLILLAKWELPFFVSDVAFSLWWFFLLLAFLIKLPLFSVHLWLPKAHVEAPVAGSMILAALLLKLGGYGLFRVILIFPKFNMAFSSSLLVFSLVGGVLSSMICVRQVDMKSLIAYSSVGHMALMVSSVMTGTYWGAAGGMMMMVGHAFSSSGLFFLANILYMKSGSRSIVVSKGLISLLPSVSLCLFLLCSANMAAPPSLNLLSEIVMISAILYISFWFFLPLAVMSFLVAVYSLFLYTSTQHGQLSSFINPFNSMSMMNYLVIFMHWVPVQLTLVVGGLFI</sequence>
<keyword evidence="11 16" id="KW-0520">NAD</keyword>
<keyword evidence="14 16" id="KW-0472">Membrane</keyword>
<comment type="function">
    <text evidence="16">Core subunit of the mitochondrial membrane respiratory chain NADH dehydrogenase (Complex I) which catalyzes electron transfer from NADH through the respiratory chain, using ubiquinone as an electron acceptor. Essential for the catalytic activity and assembly of complex I.</text>
</comment>
<gene>
    <name evidence="20" type="primary">ND4</name>
</gene>
<evidence type="ECO:0000256" key="13">
    <source>
        <dbReference type="ARBA" id="ARBA00023128"/>
    </source>
</evidence>
<feature type="transmembrane region" description="Helical" evidence="16">
    <location>
        <begin position="175"/>
        <end position="199"/>
    </location>
</feature>
<protein>
    <recommendedName>
        <fullName evidence="4 16">NADH-ubiquinone oxidoreductase chain 4</fullName>
        <ecNumber evidence="3 16">7.1.1.2</ecNumber>
    </recommendedName>
</protein>
<evidence type="ECO:0000256" key="6">
    <source>
        <dbReference type="ARBA" id="ARBA00022660"/>
    </source>
</evidence>
<comment type="catalytic activity">
    <reaction evidence="15 16">
        <text>a ubiquinone + NADH + 5 H(+)(in) = a ubiquinol + NAD(+) + 4 H(+)(out)</text>
        <dbReference type="Rhea" id="RHEA:29091"/>
        <dbReference type="Rhea" id="RHEA-COMP:9565"/>
        <dbReference type="Rhea" id="RHEA-COMP:9566"/>
        <dbReference type="ChEBI" id="CHEBI:15378"/>
        <dbReference type="ChEBI" id="CHEBI:16389"/>
        <dbReference type="ChEBI" id="CHEBI:17976"/>
        <dbReference type="ChEBI" id="CHEBI:57540"/>
        <dbReference type="ChEBI" id="CHEBI:57945"/>
        <dbReference type="EC" id="7.1.1.2"/>
    </reaction>
</comment>
<evidence type="ECO:0000259" key="18">
    <source>
        <dbReference type="Pfam" id="PF00361"/>
    </source>
</evidence>
<feature type="transmembrane region" description="Helical" evidence="16">
    <location>
        <begin position="140"/>
        <end position="163"/>
    </location>
</feature>
<evidence type="ECO:0000256" key="8">
    <source>
        <dbReference type="ARBA" id="ARBA00022967"/>
    </source>
</evidence>
<feature type="transmembrane region" description="Helical" evidence="16">
    <location>
        <begin position="62"/>
        <end position="81"/>
    </location>
</feature>
<feature type="transmembrane region" description="Helical" evidence="16">
    <location>
        <begin position="254"/>
        <end position="274"/>
    </location>
</feature>
<dbReference type="InterPro" id="IPR003918">
    <property type="entry name" value="NADH_UbQ_OxRdtase"/>
</dbReference>
<dbReference type="GO" id="GO:0003954">
    <property type="term" value="F:NADH dehydrogenase activity"/>
    <property type="evidence" value="ECO:0007669"/>
    <property type="project" value="TreeGrafter"/>
</dbReference>
<name>A0A6H1PGC2_9MOLL</name>
<proteinExistence type="inferred from homology"/>
<keyword evidence="5 16" id="KW-0813">Transport</keyword>
<evidence type="ECO:0000313" key="20">
    <source>
        <dbReference type="EMBL" id="QIZ12670.1"/>
    </source>
</evidence>
<feature type="transmembrane region" description="Helical" evidence="16">
    <location>
        <begin position="219"/>
        <end position="242"/>
    </location>
</feature>
<keyword evidence="17" id="KW-0732">Signal</keyword>
<evidence type="ECO:0000256" key="9">
    <source>
        <dbReference type="ARBA" id="ARBA00022982"/>
    </source>
</evidence>
<geneLocation type="mitochondrion" evidence="20"/>
<evidence type="ECO:0000256" key="3">
    <source>
        <dbReference type="ARBA" id="ARBA00012944"/>
    </source>
</evidence>
<dbReference type="GO" id="GO:0031966">
    <property type="term" value="C:mitochondrial membrane"/>
    <property type="evidence" value="ECO:0007669"/>
    <property type="project" value="UniProtKB-SubCell"/>
</dbReference>
<dbReference type="GO" id="GO:0048039">
    <property type="term" value="F:ubiquinone binding"/>
    <property type="evidence" value="ECO:0007669"/>
    <property type="project" value="TreeGrafter"/>
</dbReference>
<feature type="transmembrane region" description="Helical" evidence="16">
    <location>
        <begin position="113"/>
        <end position="134"/>
    </location>
</feature>
<evidence type="ECO:0000256" key="14">
    <source>
        <dbReference type="ARBA" id="ARBA00023136"/>
    </source>
</evidence>
<feature type="transmembrane region" description="Helical" evidence="16">
    <location>
        <begin position="341"/>
        <end position="361"/>
    </location>
</feature>
<reference evidence="20" key="1">
    <citation type="journal article" date="2020" name="BMC Evol. Biol.">
        <title>A mitogenomic phylogeny of chitons (Mollusca: Polyplacophora).</title>
        <authorList>
            <person name="Irisarri I."/>
            <person name="Uribe J.E."/>
            <person name="Eernisse D.J."/>
            <person name="Zardoya R."/>
        </authorList>
    </citation>
    <scope>NUCLEOTIDE SEQUENCE</scope>
</reference>
<evidence type="ECO:0000259" key="19">
    <source>
        <dbReference type="Pfam" id="PF01059"/>
    </source>
</evidence>
<dbReference type="InterPro" id="IPR001750">
    <property type="entry name" value="ND/Mrp_TM"/>
</dbReference>
<evidence type="ECO:0000256" key="17">
    <source>
        <dbReference type="SAM" id="SignalP"/>
    </source>
</evidence>
<feature type="domain" description="NADH:quinone oxidoreductase/Mrp antiporter transmembrane" evidence="18">
    <location>
        <begin position="109"/>
        <end position="393"/>
    </location>
</feature>
<evidence type="ECO:0000256" key="5">
    <source>
        <dbReference type="ARBA" id="ARBA00022448"/>
    </source>
</evidence>
<dbReference type="PANTHER" id="PTHR43507:SF20">
    <property type="entry name" value="NADH-UBIQUINONE OXIDOREDUCTASE CHAIN 4"/>
    <property type="match status" value="1"/>
</dbReference>
<accession>A0A6H1PGC2</accession>
<keyword evidence="10 16" id="KW-1133">Transmembrane helix</keyword>
<keyword evidence="8" id="KW-1278">Translocase</keyword>
<evidence type="ECO:0000256" key="7">
    <source>
        <dbReference type="ARBA" id="ARBA00022692"/>
    </source>
</evidence>
<feature type="domain" description="NADH:ubiquinone oxidoreductase chain 4 N-terminal" evidence="19">
    <location>
        <begin position="1"/>
        <end position="103"/>
    </location>
</feature>
<keyword evidence="13 16" id="KW-0496">Mitochondrion</keyword>
<keyword evidence="9 16" id="KW-0249">Electron transport</keyword>
<evidence type="ECO:0000256" key="2">
    <source>
        <dbReference type="ARBA" id="ARBA00009025"/>
    </source>
</evidence>
<evidence type="ECO:0000256" key="16">
    <source>
        <dbReference type="RuleBase" id="RU003297"/>
    </source>
</evidence>
<dbReference type="EC" id="7.1.1.2" evidence="3 16"/>
<dbReference type="GO" id="GO:0015990">
    <property type="term" value="P:electron transport coupled proton transport"/>
    <property type="evidence" value="ECO:0007669"/>
    <property type="project" value="TreeGrafter"/>
</dbReference>
<evidence type="ECO:0000256" key="11">
    <source>
        <dbReference type="ARBA" id="ARBA00023027"/>
    </source>
</evidence>
<organism evidence="20">
    <name type="scientific">Enoplochiton echinatus</name>
    <dbReference type="NCBI Taxonomy" id="3244015"/>
    <lineage>
        <taxon>Eukaryota</taxon>
        <taxon>Metazoa</taxon>
        <taxon>Spiralia</taxon>
        <taxon>Lophotrochozoa</taxon>
        <taxon>Mollusca</taxon>
        <taxon>Polyplacophora</taxon>
        <taxon>Neoloricata</taxon>
        <taxon>Chitonida</taxon>
        <taxon>Chitonina</taxon>
        <taxon>Chitonidae</taxon>
        <taxon>Acanthopleurinae</taxon>
        <taxon>Enoplochiton</taxon>
    </lineage>
</organism>
<feature type="transmembrane region" description="Helical" evidence="16">
    <location>
        <begin position="280"/>
        <end position="303"/>
    </location>
</feature>
<feature type="transmembrane region" description="Helical" evidence="16">
    <location>
        <begin position="87"/>
        <end position="106"/>
    </location>
</feature>
<evidence type="ECO:0000256" key="4">
    <source>
        <dbReference type="ARBA" id="ARBA00021006"/>
    </source>
</evidence>
<comment type="subcellular location">
    <subcellularLocation>
        <location evidence="1 16">Mitochondrion membrane</location>
        <topology evidence="1 16">Multi-pass membrane protein</topology>
    </subcellularLocation>
</comment>
<feature type="transmembrane region" description="Helical" evidence="16">
    <location>
        <begin position="26"/>
        <end position="50"/>
    </location>
</feature>
<keyword evidence="6 16" id="KW-0679">Respiratory chain</keyword>
<feature type="chain" id="PRO_5026027409" description="NADH-ubiquinone oxidoreductase chain 4" evidence="17">
    <location>
        <begin position="17"/>
        <end position="449"/>
    </location>
</feature>
<dbReference type="Pfam" id="PF01059">
    <property type="entry name" value="Oxidored_q5_N"/>
    <property type="match status" value="1"/>
</dbReference>
<feature type="transmembrane region" description="Helical" evidence="16">
    <location>
        <begin position="373"/>
        <end position="405"/>
    </location>
</feature>
<feature type="signal peptide" evidence="17">
    <location>
        <begin position="1"/>
        <end position="16"/>
    </location>
</feature>
<dbReference type="AlphaFoldDB" id="A0A6H1PGC2"/>
<comment type="similarity">
    <text evidence="2 16">Belongs to the complex I subunit 4 family.</text>
</comment>
<dbReference type="GO" id="GO:0008137">
    <property type="term" value="F:NADH dehydrogenase (ubiquinone) activity"/>
    <property type="evidence" value="ECO:0007669"/>
    <property type="project" value="UniProtKB-UniRule"/>
</dbReference>
<dbReference type="EMBL" id="MN864062">
    <property type="protein sequence ID" value="QIZ12670.1"/>
    <property type="molecule type" value="Genomic_DNA"/>
</dbReference>
<dbReference type="Pfam" id="PF00361">
    <property type="entry name" value="Proton_antipo_M"/>
    <property type="match status" value="1"/>
</dbReference>
<dbReference type="GO" id="GO:0042773">
    <property type="term" value="P:ATP synthesis coupled electron transport"/>
    <property type="evidence" value="ECO:0007669"/>
    <property type="project" value="InterPro"/>
</dbReference>